<keyword evidence="2" id="KW-1185">Reference proteome</keyword>
<proteinExistence type="predicted"/>
<evidence type="ECO:0000313" key="1">
    <source>
        <dbReference type="EMBL" id="MXO54426.1"/>
    </source>
</evidence>
<gene>
    <name evidence="1" type="ORF">GRI47_10480</name>
</gene>
<dbReference type="AlphaFoldDB" id="A0A844Y9D6"/>
<sequence>MLVVWVVYLQVLLVQVRASRRSSILITRAAGRGMRSRCLVTNMSSQSLYVTSLIGILHAGGKQIEIALTDLRELPEDLGADPRSTMRQGSLSTGQYLDIGHFDDILEVMLRDDEAAGLAREDVAQLDLIVVAFYAPESLPVGARRSFQFRWESPSGTRVQPTSLRTEQIRGRRQRKRLFQAVERHM</sequence>
<dbReference type="EMBL" id="WTYD01000001">
    <property type="protein sequence ID" value="MXO54426.1"/>
    <property type="molecule type" value="Genomic_DNA"/>
</dbReference>
<reference evidence="1 2" key="1">
    <citation type="submission" date="2019-12" db="EMBL/GenBank/DDBJ databases">
        <title>Genomic-based taxomic classification of the family Erythrobacteraceae.</title>
        <authorList>
            <person name="Xu L."/>
        </authorList>
    </citation>
    <scope>NUCLEOTIDE SEQUENCE [LARGE SCALE GENOMIC DNA]</scope>
    <source>
        <strain evidence="1 2">JCM 17468</strain>
    </source>
</reference>
<evidence type="ECO:0000313" key="2">
    <source>
        <dbReference type="Proteomes" id="UP000430272"/>
    </source>
</evidence>
<name>A0A844Y9D6_9SPHN</name>
<organism evidence="1 2">
    <name type="scientific">Qipengyuania pelagi</name>
    <dbReference type="NCBI Taxonomy" id="994320"/>
    <lineage>
        <taxon>Bacteria</taxon>
        <taxon>Pseudomonadati</taxon>
        <taxon>Pseudomonadota</taxon>
        <taxon>Alphaproteobacteria</taxon>
        <taxon>Sphingomonadales</taxon>
        <taxon>Erythrobacteraceae</taxon>
        <taxon>Qipengyuania</taxon>
    </lineage>
</organism>
<dbReference type="Proteomes" id="UP000430272">
    <property type="component" value="Unassembled WGS sequence"/>
</dbReference>
<accession>A0A844Y9D6</accession>
<protein>
    <submittedName>
        <fullName evidence="1">Uncharacterized protein</fullName>
    </submittedName>
</protein>
<dbReference type="OrthoDB" id="7406133at2"/>
<comment type="caution">
    <text evidence="1">The sequence shown here is derived from an EMBL/GenBank/DDBJ whole genome shotgun (WGS) entry which is preliminary data.</text>
</comment>